<evidence type="ECO:0000313" key="2">
    <source>
        <dbReference type="EMBL" id="PSK34988.1"/>
    </source>
</evidence>
<name>A0A2P7YG93_9PEZI</name>
<dbReference type="Proteomes" id="UP000243723">
    <property type="component" value="Unassembled WGS sequence"/>
</dbReference>
<evidence type="ECO:0000256" key="1">
    <source>
        <dbReference type="SAM" id="MobiDB-lite"/>
    </source>
</evidence>
<feature type="region of interest" description="Disordered" evidence="1">
    <location>
        <begin position="291"/>
        <end position="336"/>
    </location>
</feature>
<dbReference type="OrthoDB" id="10676024at2759"/>
<feature type="region of interest" description="Disordered" evidence="1">
    <location>
        <begin position="54"/>
        <end position="95"/>
    </location>
</feature>
<accession>A0A2P7YG93</accession>
<proteinExistence type="predicted"/>
<organism evidence="2 3">
    <name type="scientific">Elsinoe australis</name>
    <dbReference type="NCBI Taxonomy" id="40998"/>
    <lineage>
        <taxon>Eukaryota</taxon>
        <taxon>Fungi</taxon>
        <taxon>Dikarya</taxon>
        <taxon>Ascomycota</taxon>
        <taxon>Pezizomycotina</taxon>
        <taxon>Dothideomycetes</taxon>
        <taxon>Dothideomycetidae</taxon>
        <taxon>Myriangiales</taxon>
        <taxon>Elsinoaceae</taxon>
        <taxon>Elsinoe</taxon>
    </lineage>
</organism>
<gene>
    <name evidence="2" type="ORF">B9Z65_1571</name>
</gene>
<dbReference type="EMBL" id="NHZQ01000445">
    <property type="protein sequence ID" value="PSK34988.1"/>
    <property type="molecule type" value="Genomic_DNA"/>
</dbReference>
<protein>
    <submittedName>
        <fullName evidence="2">Uncharacterized protein</fullName>
    </submittedName>
</protein>
<evidence type="ECO:0000313" key="3">
    <source>
        <dbReference type="Proteomes" id="UP000243723"/>
    </source>
</evidence>
<feature type="region of interest" description="Disordered" evidence="1">
    <location>
        <begin position="111"/>
        <end position="167"/>
    </location>
</feature>
<sequence>MEELLAGDLFNMAYIAQSTPDSTGNSWANPQQNTLDQSYTFSPISVHSQLSTSSTTLSNSSRIGSPIQSPFTSPASGNITFTQSTPGSTAPQAPKELFDFKPVPRYSGLGSIVPCGEDNPTSPYPGLPSPKLVVQSVQKSRPASSSLHRSISSRRSPHTPPSTVAPTALSLSSPVISISPDTIPWPTVEELDAMACAHLSHITHITIVLSTSAHIIPKATQYLDTMLFKLSAGSKPEPLASSELGDEALLAEFLLDDWEVRQITAPLEDKLIKVLVALNMAMEGKRKMVQDMAGQGRKVKNGVQGGVRTGAPKTTSKKRSNQDGMVQTGAKRGRNG</sequence>
<dbReference type="AlphaFoldDB" id="A0A2P7YG93"/>
<feature type="compositionally biased region" description="Low complexity" evidence="1">
    <location>
        <begin position="140"/>
        <end position="150"/>
    </location>
</feature>
<reference evidence="2 3" key="1">
    <citation type="submission" date="2017-05" db="EMBL/GenBank/DDBJ databases">
        <title>Draft genome sequence of Elsinoe australis.</title>
        <authorList>
            <person name="Cheng Q."/>
        </authorList>
    </citation>
    <scope>NUCLEOTIDE SEQUENCE [LARGE SCALE GENOMIC DNA]</scope>
    <source>
        <strain evidence="2 3">NL1</strain>
    </source>
</reference>
<keyword evidence="3" id="KW-1185">Reference proteome</keyword>
<comment type="caution">
    <text evidence="2">The sequence shown here is derived from an EMBL/GenBank/DDBJ whole genome shotgun (WGS) entry which is preliminary data.</text>
</comment>
<feature type="compositionally biased region" description="Low complexity" evidence="1">
    <location>
        <begin position="54"/>
        <end position="65"/>
    </location>
</feature>
<feature type="compositionally biased region" description="Polar residues" evidence="1">
    <location>
        <begin position="66"/>
        <end position="91"/>
    </location>
</feature>